<organism evidence="1 2">
    <name type="scientific">Alcaligenes aquatilis</name>
    <dbReference type="NCBI Taxonomy" id="323284"/>
    <lineage>
        <taxon>Bacteria</taxon>
        <taxon>Pseudomonadati</taxon>
        <taxon>Pseudomonadota</taxon>
        <taxon>Betaproteobacteria</taxon>
        <taxon>Burkholderiales</taxon>
        <taxon>Alcaligenaceae</taxon>
        <taxon>Alcaligenes</taxon>
    </lineage>
</organism>
<evidence type="ECO:0000313" key="2">
    <source>
        <dbReference type="Proteomes" id="UP000268070"/>
    </source>
</evidence>
<dbReference type="OrthoDB" id="1550641at2"/>
<sequence>MSSTIEALLLIPRLRIQNANAISSPLTHGFPAMSAFLGLMWALNRKLEKVGVPIVLEKVGVVCHSHQEQVNTGFVSTFNLTRNPVDKKGDTLAIVEEGRMHMELSLVFQARGQADSGQPLSLASQEQAQLQDWAQQIDECLATMRVAGGSVLGYQGAERTPSMMLWPSEEREQKEVFRTLRRRCLPGFALVSREDLLQSHWSKLKDQAPESTLLDAWLDLSRFNYRSQQMEDGSVKWQHDREGWIVPIPVGYRALGPLQEPGAVLNTRDTSTPFRFVESVYSIGQWLGPHHLNHPDDLLWYAQYQEPEGSYLCCNAYQAPEPELEPESGLSLLDDSVFDWTT</sequence>
<dbReference type="KEGG" id="aaqu:D3M96_05995"/>
<protein>
    <submittedName>
        <fullName evidence="1">Type I-F CRISPR-associated protein Csy2</fullName>
    </submittedName>
</protein>
<dbReference type="Pfam" id="PF09614">
    <property type="entry name" value="Cas_Csy2"/>
    <property type="match status" value="1"/>
</dbReference>
<evidence type="ECO:0000313" key="1">
    <source>
        <dbReference type="EMBL" id="AYN20121.1"/>
    </source>
</evidence>
<reference evidence="1 2" key="1">
    <citation type="submission" date="2018-09" db="EMBL/GenBank/DDBJ databases">
        <title>Complete genome sequence of the hydrocarbonoclastic bacterium Alcaligenes aquatilis QD168, isolated from a crude-oil polluted marine sediment of Central Chile.</title>
        <authorList>
            <person name="Duran R.E."/>
            <person name="Barra B."/>
            <person name="Salva-Serra F."/>
            <person name="Mendez V."/>
            <person name="Moore E.R.B."/>
            <person name="Seeger M."/>
        </authorList>
    </citation>
    <scope>NUCLEOTIDE SEQUENCE [LARGE SCALE GENOMIC DNA]</scope>
    <source>
        <strain evidence="1 2">QD168</strain>
    </source>
</reference>
<dbReference type="CDD" id="cd09736">
    <property type="entry name" value="Csy2_I-F"/>
    <property type="match status" value="1"/>
</dbReference>
<dbReference type="AlphaFoldDB" id="A0A3G2HTA3"/>
<accession>A0A3G2HTA3</accession>
<dbReference type="RefSeq" id="WP_121738369.1">
    <property type="nucleotide sequence ID" value="NZ_CP032153.1"/>
</dbReference>
<gene>
    <name evidence="1" type="primary">csy2</name>
    <name evidence="1" type="ORF">D3M96_05995</name>
</gene>
<name>A0A3G2HTA3_9BURK</name>
<dbReference type="InterPro" id="IPR013398">
    <property type="entry name" value="CRISPR-assoc_prot_Csy2"/>
</dbReference>
<dbReference type="Proteomes" id="UP000268070">
    <property type="component" value="Chromosome"/>
</dbReference>
<dbReference type="EMBL" id="CP032153">
    <property type="protein sequence ID" value="AYN20121.1"/>
    <property type="molecule type" value="Genomic_DNA"/>
</dbReference>
<dbReference type="NCBIfam" id="TIGR02565">
    <property type="entry name" value="cas_Csy2"/>
    <property type="match status" value="1"/>
</dbReference>
<proteinExistence type="predicted"/>